<feature type="domain" description="Glycosyl transferase family 1" evidence="12">
    <location>
        <begin position="301"/>
        <end position="461"/>
    </location>
</feature>
<evidence type="ECO:0000256" key="10">
    <source>
        <dbReference type="ARBA" id="ARBA00031722"/>
    </source>
</evidence>
<dbReference type="InterPro" id="IPR013534">
    <property type="entry name" value="Starch_synth_cat_dom"/>
</dbReference>
<dbReference type="InterPro" id="IPR011835">
    <property type="entry name" value="GS/SS"/>
</dbReference>
<dbReference type="Gene3D" id="3.40.50.2000">
    <property type="entry name" value="Glycogen Phosphorylase B"/>
    <property type="match status" value="2"/>
</dbReference>
<evidence type="ECO:0000256" key="5">
    <source>
        <dbReference type="ARBA" id="ARBA00012588"/>
    </source>
</evidence>
<proteinExistence type="inferred from homology"/>
<evidence type="ECO:0000313" key="14">
    <source>
        <dbReference type="EMBL" id="TBW59519.1"/>
    </source>
</evidence>
<evidence type="ECO:0000256" key="11">
    <source>
        <dbReference type="HAMAP-Rule" id="MF_00484"/>
    </source>
</evidence>
<dbReference type="NCBIfam" id="TIGR02095">
    <property type="entry name" value="glgA"/>
    <property type="match status" value="1"/>
</dbReference>
<feature type="domain" description="Starch synthase catalytic" evidence="13">
    <location>
        <begin position="4"/>
        <end position="249"/>
    </location>
</feature>
<accession>A0ABY1ZTC8</accession>
<dbReference type="CDD" id="cd03791">
    <property type="entry name" value="GT5_Glycogen_synthase_DULL1-like"/>
    <property type="match status" value="1"/>
</dbReference>
<dbReference type="EMBL" id="SJDL01000001">
    <property type="protein sequence ID" value="TBW59519.1"/>
    <property type="molecule type" value="Genomic_DNA"/>
</dbReference>
<name>A0ABY1ZTC8_9GAMM</name>
<dbReference type="Pfam" id="PF08323">
    <property type="entry name" value="Glyco_transf_5"/>
    <property type="match status" value="1"/>
</dbReference>
<reference evidence="14 15" key="1">
    <citation type="submission" date="2019-02" db="EMBL/GenBank/DDBJ databases">
        <title>Marinobacter halodurans sp. nov., a marine bacterium isolated from sea tidal flat.</title>
        <authorList>
            <person name="Yoo Y."/>
            <person name="Lee D.W."/>
            <person name="Kim B.S."/>
            <person name="Kim J.-J."/>
        </authorList>
    </citation>
    <scope>NUCLEOTIDE SEQUENCE [LARGE SCALE GENOMIC DNA]</scope>
    <source>
        <strain evidence="14 15">YJ-S3-2</strain>
    </source>
</reference>
<evidence type="ECO:0000256" key="8">
    <source>
        <dbReference type="ARBA" id="ARBA00022679"/>
    </source>
</evidence>
<dbReference type="Pfam" id="PF00534">
    <property type="entry name" value="Glycos_transf_1"/>
    <property type="match status" value="1"/>
</dbReference>
<evidence type="ECO:0000256" key="2">
    <source>
        <dbReference type="ARBA" id="ARBA00002764"/>
    </source>
</evidence>
<dbReference type="PANTHER" id="PTHR45825">
    <property type="entry name" value="GRANULE-BOUND STARCH SYNTHASE 1, CHLOROPLASTIC/AMYLOPLASTIC"/>
    <property type="match status" value="1"/>
</dbReference>
<evidence type="ECO:0000313" key="15">
    <source>
        <dbReference type="Proteomes" id="UP000313645"/>
    </source>
</evidence>
<comment type="pathway">
    <text evidence="3 11">Glycan biosynthesis; glycogen biosynthesis.</text>
</comment>
<evidence type="ECO:0000256" key="1">
    <source>
        <dbReference type="ARBA" id="ARBA00001478"/>
    </source>
</evidence>
<evidence type="ECO:0000256" key="7">
    <source>
        <dbReference type="ARBA" id="ARBA00022676"/>
    </source>
</evidence>
<comment type="function">
    <text evidence="2 11">Synthesizes alpha-1,4-glucan chains using ADP-glucose.</text>
</comment>
<evidence type="ECO:0000259" key="12">
    <source>
        <dbReference type="Pfam" id="PF00534"/>
    </source>
</evidence>
<gene>
    <name evidence="11 14" type="primary">glgA</name>
    <name evidence="14" type="ORF">EZI54_00770</name>
</gene>
<evidence type="ECO:0000256" key="9">
    <source>
        <dbReference type="ARBA" id="ARBA00023056"/>
    </source>
</evidence>
<dbReference type="NCBIfam" id="NF001899">
    <property type="entry name" value="PRK00654.1-2"/>
    <property type="match status" value="1"/>
</dbReference>
<keyword evidence="8 11" id="KW-0808">Transferase</keyword>
<comment type="caution">
    <text evidence="14">The sequence shown here is derived from an EMBL/GenBank/DDBJ whole genome shotgun (WGS) entry which is preliminary data.</text>
</comment>
<comment type="caution">
    <text evidence="11">Lacks conserved residue(s) required for the propagation of feature annotation.</text>
</comment>
<evidence type="ECO:0000256" key="6">
    <source>
        <dbReference type="ARBA" id="ARBA00019935"/>
    </source>
</evidence>
<comment type="catalytic activity">
    <reaction evidence="1 11">
        <text>[(1-&gt;4)-alpha-D-glucosyl](n) + ADP-alpha-D-glucose = [(1-&gt;4)-alpha-D-glucosyl](n+1) + ADP + H(+)</text>
        <dbReference type="Rhea" id="RHEA:18189"/>
        <dbReference type="Rhea" id="RHEA-COMP:9584"/>
        <dbReference type="Rhea" id="RHEA-COMP:9587"/>
        <dbReference type="ChEBI" id="CHEBI:15378"/>
        <dbReference type="ChEBI" id="CHEBI:15444"/>
        <dbReference type="ChEBI" id="CHEBI:57498"/>
        <dbReference type="ChEBI" id="CHEBI:456216"/>
        <dbReference type="EC" id="2.4.1.21"/>
    </reaction>
</comment>
<evidence type="ECO:0000256" key="3">
    <source>
        <dbReference type="ARBA" id="ARBA00004964"/>
    </source>
</evidence>
<evidence type="ECO:0000259" key="13">
    <source>
        <dbReference type="Pfam" id="PF08323"/>
    </source>
</evidence>
<keyword evidence="15" id="KW-1185">Reference proteome</keyword>
<dbReference type="SUPFAM" id="SSF53756">
    <property type="entry name" value="UDP-Glycosyltransferase/glycogen phosphorylase"/>
    <property type="match status" value="1"/>
</dbReference>
<dbReference type="InterPro" id="IPR001296">
    <property type="entry name" value="Glyco_trans_1"/>
</dbReference>
<keyword evidence="7 11" id="KW-0328">Glycosyltransferase</keyword>
<dbReference type="GO" id="GO:0009011">
    <property type="term" value="F:alpha-1,4-glucan glucosyltransferase (ADP-glucose donor) activity"/>
    <property type="evidence" value="ECO:0007669"/>
    <property type="project" value="UniProtKB-EC"/>
</dbReference>
<organism evidence="14 15">
    <name type="scientific">Marinobacter halodurans</name>
    <dbReference type="NCBI Taxonomy" id="2528979"/>
    <lineage>
        <taxon>Bacteria</taxon>
        <taxon>Pseudomonadati</taxon>
        <taxon>Pseudomonadota</taxon>
        <taxon>Gammaproteobacteria</taxon>
        <taxon>Pseudomonadales</taxon>
        <taxon>Marinobacteraceae</taxon>
        <taxon>Marinobacter</taxon>
    </lineage>
</organism>
<protein>
    <recommendedName>
        <fullName evidence="6 11">Glycogen synthase</fullName>
        <ecNumber evidence="5 11">2.4.1.21</ecNumber>
    </recommendedName>
    <alternativeName>
        <fullName evidence="10 11">Starch [bacterial glycogen] synthase</fullName>
    </alternativeName>
</protein>
<dbReference type="Proteomes" id="UP000313645">
    <property type="component" value="Unassembled WGS sequence"/>
</dbReference>
<evidence type="ECO:0000256" key="4">
    <source>
        <dbReference type="ARBA" id="ARBA00010281"/>
    </source>
</evidence>
<sequence length="500" mass="54407">MPMKILQITSELPQLAQVGGLADMVDGLSRGLVRNGHDVACLLPAYPATLAAHGPANDDLTTRFLLDGESVTLIHKAPSPGDPVVLLAAHPLLSRVPGADGQSAGGDGVYRLGPGDDDRASAIRFALFCRIAVLIAENQCGLNWQPEIIHSHDWPTALVNALLARRQSPVARIFTIHNLGYRGLIDRPTFDQLQLSADFWQPSELEFHGQCALIKAGLIHAHQVTAVSPTYTREMATPEHGQGLDGLIRYLGDKLTGVLNGIDIDRWNPAADPHLPFDYSPTQPFGKTLCKTTLKAWLELDSPDDRPLIGFIGRLVDQKGIDLLIGAAPTLLERGCDLVVLGSGQPDYEHQLRQLAHQYAADMVVHIGFDAALAHQILAAADVLLVPSRFEPCGLVQMYAMRYGTVPVARRTGGLADSISDPADASGGQQTGFLFEGNEPGALIHAVDRALTLYHQREAWEDLRNELMTVDWSWTRPVEAYERIYRRALHQAATNGTTTS</sequence>
<keyword evidence="9 11" id="KW-0320">Glycogen biosynthesis</keyword>
<comment type="similarity">
    <text evidence="4 11">Belongs to the glycosyltransferase 1 family. Bacterial/plant glycogen synthase subfamily.</text>
</comment>
<dbReference type="PANTHER" id="PTHR45825:SF11">
    <property type="entry name" value="ALPHA AMYLASE DOMAIN-CONTAINING PROTEIN"/>
    <property type="match status" value="1"/>
</dbReference>
<dbReference type="EC" id="2.4.1.21" evidence="5 11"/>
<dbReference type="HAMAP" id="MF_00484">
    <property type="entry name" value="Glycogen_synth"/>
    <property type="match status" value="1"/>
</dbReference>